<feature type="domain" description="CYTH" evidence="1">
    <location>
        <begin position="1"/>
        <end position="183"/>
    </location>
</feature>
<dbReference type="EMBL" id="AP011526">
    <property type="protein sequence ID" value="BAP61360.1"/>
    <property type="molecule type" value="Genomic_DNA"/>
</dbReference>
<accession>A0A2Z5PES3</accession>
<dbReference type="InterPro" id="IPR023577">
    <property type="entry name" value="CYTH_domain"/>
</dbReference>
<dbReference type="InterPro" id="IPR033469">
    <property type="entry name" value="CYTH-like_dom_sf"/>
</dbReference>
<dbReference type="Gene3D" id="2.40.320.10">
    <property type="entry name" value="Hypothetical Protein Pfu-838710-001"/>
    <property type="match status" value="1"/>
</dbReference>
<dbReference type="GeneID" id="37875658"/>
<evidence type="ECO:0000313" key="2">
    <source>
        <dbReference type="EMBL" id="BAP61360.1"/>
    </source>
</evidence>
<dbReference type="RefSeq" id="WP_119721051.1">
    <property type="nucleotide sequence ID" value="NZ_AP011526.1"/>
</dbReference>
<dbReference type="InterPro" id="IPR008173">
    <property type="entry name" value="Adenylyl_cyclase_CyaB"/>
</dbReference>
<reference evidence="2 3" key="1">
    <citation type="submission" date="2009-06" db="EMBL/GenBank/DDBJ databases">
        <title>Molecular Evidence for Microbiologically Influenced Corrosion from genome of Methanogen.</title>
        <authorList>
            <person name="Ito N."/>
            <person name="Tsurumaru H."/>
            <person name="Shimizu A."/>
            <person name="Harada T."/>
            <person name="Hosoyama A."/>
            <person name="Horikawa H."/>
            <person name="Wakai S."/>
            <person name="Sasaki K."/>
            <person name="Nishijima K."/>
            <person name="Ataku H."/>
            <person name="Yamazaki J."/>
            <person name="Mise M."/>
            <person name="Yamazaki S."/>
            <person name="Tanikawa S."/>
            <person name="Harayama S."/>
            <person name="Fujita N."/>
        </authorList>
    </citation>
    <scope>NUCLEOTIDE SEQUENCE [LARGE SCALE GENOMIC DNA]</scope>
    <source>
        <strain evidence="3">KA1 ( NBRC 102054)</strain>
    </source>
</reference>
<dbReference type="NCBIfam" id="TIGR00318">
    <property type="entry name" value="cyaB"/>
    <property type="match status" value="1"/>
</dbReference>
<dbReference type="AlphaFoldDB" id="A0A2Z5PES3"/>
<evidence type="ECO:0000313" key="3">
    <source>
        <dbReference type="Proteomes" id="UP000264208"/>
    </source>
</evidence>
<protein>
    <submittedName>
        <fullName evidence="2">Putative adenylyl cyclase</fullName>
    </submittedName>
</protein>
<dbReference type="KEGG" id="mmak:MMKA1_12430"/>
<dbReference type="Pfam" id="PF01928">
    <property type="entry name" value="CYTH"/>
    <property type="match status" value="1"/>
</dbReference>
<dbReference type="SMART" id="SM01118">
    <property type="entry name" value="CYTH"/>
    <property type="match status" value="1"/>
</dbReference>
<name>A0A2Z5PES3_METMI</name>
<proteinExistence type="predicted"/>
<dbReference type="PANTHER" id="PTHR21028:SF2">
    <property type="entry name" value="CYTH DOMAIN-CONTAINING PROTEIN"/>
    <property type="match status" value="1"/>
</dbReference>
<dbReference type="Proteomes" id="UP000264208">
    <property type="component" value="Chromosome"/>
</dbReference>
<sequence length="187" mass="21861">MIEVEIKVSLKDEDSKKILEKLKSLGFEKEETKEQIDTYFNGIDRDFQVTDEALRIRKSLNLDSNKGTIYVTYKGKKLDAISKTREEIEVEILDMDLMYNIFEKLGFKPVHPIRKIRKIYKKDDIEVSFDTVDGVGDYLEIEKVVDDDSKREQALLELLDLLKSLNISSDKLEKRSYLELWRGNCGK</sequence>
<organism evidence="2 3">
    <name type="scientific">Methanococcus maripaludis KA1</name>
    <dbReference type="NCBI Taxonomy" id="637914"/>
    <lineage>
        <taxon>Archaea</taxon>
        <taxon>Methanobacteriati</taxon>
        <taxon>Methanobacteriota</taxon>
        <taxon>Methanomada group</taxon>
        <taxon>Methanococci</taxon>
        <taxon>Methanococcales</taxon>
        <taxon>Methanococcaceae</taxon>
        <taxon>Methanococcus</taxon>
    </lineage>
</organism>
<evidence type="ECO:0000259" key="1">
    <source>
        <dbReference type="PROSITE" id="PS51707"/>
    </source>
</evidence>
<dbReference type="SUPFAM" id="SSF55154">
    <property type="entry name" value="CYTH-like phosphatases"/>
    <property type="match status" value="1"/>
</dbReference>
<dbReference type="PROSITE" id="PS51707">
    <property type="entry name" value="CYTH"/>
    <property type="match status" value="1"/>
</dbReference>
<gene>
    <name evidence="2" type="ORF">MMKA1_12430</name>
</gene>
<dbReference type="CDD" id="cd07890">
    <property type="entry name" value="CYTH-like_AC_IV-like"/>
    <property type="match status" value="1"/>
</dbReference>
<dbReference type="PANTHER" id="PTHR21028">
    <property type="entry name" value="SI:CH211-156B7.4"/>
    <property type="match status" value="1"/>
</dbReference>